<dbReference type="PANTHER" id="PTHR24198:SF165">
    <property type="entry name" value="ANKYRIN REPEAT-CONTAINING PROTEIN-RELATED"/>
    <property type="match status" value="1"/>
</dbReference>
<keyword evidence="1" id="KW-0677">Repeat</keyword>
<dbReference type="EMBL" id="BMAT01003270">
    <property type="protein sequence ID" value="GFS22690.1"/>
    <property type="molecule type" value="Genomic_DNA"/>
</dbReference>
<dbReference type="PROSITE" id="PS50297">
    <property type="entry name" value="ANK_REP_REGION"/>
    <property type="match status" value="1"/>
</dbReference>
<dbReference type="Proteomes" id="UP000762676">
    <property type="component" value="Unassembled WGS sequence"/>
</dbReference>
<evidence type="ECO:0000256" key="2">
    <source>
        <dbReference type="ARBA" id="ARBA00023043"/>
    </source>
</evidence>
<comment type="caution">
    <text evidence="5">The sequence shown here is derived from an EMBL/GenBank/DDBJ whole genome shotgun (WGS) entry which is preliminary data.</text>
</comment>
<sequence>MACRDVNVEFIKAFAKEDKQFWHYSMRLPESGEVSTPLQEVLQSTSPSRDEGIKILAEAGAMFSITENVKEMHVFLLKQVDNENIKAFKDCLFYFDRDGEVLKHRAEGEKTLLQSILDQVGEGPFTEALNEHQLRVSPSEKGLYFPPLLDTASFVADKEGASNIDRERPDSDSAEAYDLEAGKKISLKQQQGRDVESVEKGSSDKVDALLDLEESIDDSSNKLGVEVSQKEEGAELAVESPSTLQLPLADTEEFFSQSFEESKGDEQVSRSRKKRNQRQRRKDKINKGLECLRRVDIQGFKGCFEHLRMQMLYVDKDLNTPIHYVVDADFRFSLERQPNLRGLNSFARCAEENAVIKDVVRFCVDKGCPIIAQNKHGETVLHIAIRNANVELVSFLVRNFESEEFLNSHDEHSDTPLMLAVKIRLEEVVTQLLLRGVAYDEVSCLGNLNIQYFNHLIACNKDLSSIRVLSERAAMSDKEKVD</sequence>
<dbReference type="PANTHER" id="PTHR24198">
    <property type="entry name" value="ANKYRIN REPEAT AND PROTEIN KINASE DOMAIN-CONTAINING PROTEIN"/>
    <property type="match status" value="1"/>
</dbReference>
<feature type="repeat" description="ANK" evidence="3">
    <location>
        <begin position="376"/>
        <end position="408"/>
    </location>
</feature>
<feature type="compositionally biased region" description="Basic residues" evidence="4">
    <location>
        <begin position="270"/>
        <end position="282"/>
    </location>
</feature>
<evidence type="ECO:0000256" key="4">
    <source>
        <dbReference type="SAM" id="MobiDB-lite"/>
    </source>
</evidence>
<protein>
    <submittedName>
        <fullName evidence="5">Ankyrin repeat domain-containing protein 1</fullName>
    </submittedName>
</protein>
<keyword evidence="6" id="KW-1185">Reference proteome</keyword>
<dbReference type="InterPro" id="IPR002110">
    <property type="entry name" value="Ankyrin_rpt"/>
</dbReference>
<dbReference type="AlphaFoldDB" id="A0AAV4JKB0"/>
<gene>
    <name evidence="5" type="ORF">ElyMa_001622200</name>
</gene>
<accession>A0AAV4JKB0</accession>
<evidence type="ECO:0000256" key="3">
    <source>
        <dbReference type="PROSITE-ProRule" id="PRU00023"/>
    </source>
</evidence>
<dbReference type="Pfam" id="PF12796">
    <property type="entry name" value="Ank_2"/>
    <property type="match status" value="1"/>
</dbReference>
<dbReference type="PROSITE" id="PS50088">
    <property type="entry name" value="ANK_REPEAT"/>
    <property type="match status" value="1"/>
</dbReference>
<name>A0AAV4JKB0_9GAST</name>
<organism evidence="5 6">
    <name type="scientific">Elysia marginata</name>
    <dbReference type="NCBI Taxonomy" id="1093978"/>
    <lineage>
        <taxon>Eukaryota</taxon>
        <taxon>Metazoa</taxon>
        <taxon>Spiralia</taxon>
        <taxon>Lophotrochozoa</taxon>
        <taxon>Mollusca</taxon>
        <taxon>Gastropoda</taxon>
        <taxon>Heterobranchia</taxon>
        <taxon>Euthyneura</taxon>
        <taxon>Panpulmonata</taxon>
        <taxon>Sacoglossa</taxon>
        <taxon>Placobranchoidea</taxon>
        <taxon>Plakobranchidae</taxon>
        <taxon>Elysia</taxon>
    </lineage>
</organism>
<proteinExistence type="predicted"/>
<dbReference type="SMART" id="SM00248">
    <property type="entry name" value="ANK"/>
    <property type="match status" value="2"/>
</dbReference>
<dbReference type="InterPro" id="IPR036770">
    <property type="entry name" value="Ankyrin_rpt-contain_sf"/>
</dbReference>
<dbReference type="Gene3D" id="1.25.40.20">
    <property type="entry name" value="Ankyrin repeat-containing domain"/>
    <property type="match status" value="1"/>
</dbReference>
<dbReference type="SUPFAM" id="SSF48403">
    <property type="entry name" value="Ankyrin repeat"/>
    <property type="match status" value="1"/>
</dbReference>
<reference evidence="5 6" key="1">
    <citation type="journal article" date="2021" name="Elife">
        <title>Chloroplast acquisition without the gene transfer in kleptoplastic sea slugs, Plakobranchus ocellatus.</title>
        <authorList>
            <person name="Maeda T."/>
            <person name="Takahashi S."/>
            <person name="Yoshida T."/>
            <person name="Shimamura S."/>
            <person name="Takaki Y."/>
            <person name="Nagai Y."/>
            <person name="Toyoda A."/>
            <person name="Suzuki Y."/>
            <person name="Arimoto A."/>
            <person name="Ishii H."/>
            <person name="Satoh N."/>
            <person name="Nishiyama T."/>
            <person name="Hasebe M."/>
            <person name="Maruyama T."/>
            <person name="Minagawa J."/>
            <person name="Obokata J."/>
            <person name="Shigenobu S."/>
        </authorList>
    </citation>
    <scope>NUCLEOTIDE SEQUENCE [LARGE SCALE GENOMIC DNA]</scope>
</reference>
<evidence type="ECO:0000256" key="1">
    <source>
        <dbReference type="ARBA" id="ARBA00022737"/>
    </source>
</evidence>
<feature type="region of interest" description="Disordered" evidence="4">
    <location>
        <begin position="257"/>
        <end position="282"/>
    </location>
</feature>
<evidence type="ECO:0000313" key="6">
    <source>
        <dbReference type="Proteomes" id="UP000762676"/>
    </source>
</evidence>
<keyword evidence="2 3" id="KW-0040">ANK repeat</keyword>
<feature type="compositionally biased region" description="Basic and acidic residues" evidence="4">
    <location>
        <begin position="260"/>
        <end position="269"/>
    </location>
</feature>
<evidence type="ECO:0000313" key="5">
    <source>
        <dbReference type="EMBL" id="GFS22690.1"/>
    </source>
</evidence>